<evidence type="ECO:0000256" key="1">
    <source>
        <dbReference type="ARBA" id="ARBA00022801"/>
    </source>
</evidence>
<evidence type="ECO:0000256" key="2">
    <source>
        <dbReference type="SAM" id="Coils"/>
    </source>
</evidence>
<dbReference type="CDD" id="cd17574">
    <property type="entry name" value="REC_OmpR"/>
    <property type="match status" value="1"/>
</dbReference>
<gene>
    <name evidence="4" type="primary">rsbP</name>
    <name evidence="4" type="ORF">CI610_01703</name>
</gene>
<dbReference type="InterPro" id="IPR001789">
    <property type="entry name" value="Sig_transdc_resp-reg_receiver"/>
</dbReference>
<dbReference type="Pfam" id="PF07228">
    <property type="entry name" value="SpoIIE"/>
    <property type="match status" value="1"/>
</dbReference>
<dbReference type="Gene3D" id="3.40.50.2300">
    <property type="match status" value="1"/>
</dbReference>
<dbReference type="SUPFAM" id="SSF81606">
    <property type="entry name" value="PP2C-like"/>
    <property type="match status" value="1"/>
</dbReference>
<dbReference type="PANTHER" id="PTHR43156">
    <property type="entry name" value="STAGE II SPORULATION PROTEIN E-RELATED"/>
    <property type="match status" value="1"/>
</dbReference>
<dbReference type="EC" id="3.1.3.3" evidence="4"/>
<evidence type="ECO:0000313" key="4">
    <source>
        <dbReference type="EMBL" id="PJE79318.1"/>
    </source>
</evidence>
<dbReference type="AlphaFoldDB" id="A0A2H9T833"/>
<dbReference type="PROSITE" id="PS50110">
    <property type="entry name" value="RESPONSE_REGULATORY"/>
    <property type="match status" value="1"/>
</dbReference>
<dbReference type="SUPFAM" id="SSF52172">
    <property type="entry name" value="CheY-like"/>
    <property type="match status" value="1"/>
</dbReference>
<keyword evidence="1 4" id="KW-0378">Hydrolase</keyword>
<sequence>MKILIIDDAPDQTLLLSIILKKLGHSILTANNSQKALKLLSTHNNIHIIISDWVMPQMNGIQLCDTIRKNNYGRYLYFILLTSKADNQSVIEGINAGADDFLTKPVNVDELKARLQTAFRVIHLEKSLAEKNEALQNALSTIEKDLQVAAETQESLLVKPTVLLNKVECKWFFQPSRYLGGDMFGYSVLDDSHVFFYQLDVSGHGIPSALFSFTLNNILSNHMNGKIKIFKHPSTLLKLLNQQFSHSSKKNIYFTILCGVINTTTGQTTLSRAGHPEPIHIQNNQIYKITTKGGVPIGMLSDQTYQETSLQLKKGDHLFLYSDGLVECENKNQEQYGDEKLLNFFKKKQGNNSDAIIQSLHKTITEWHQEETFQDDVTYLLLKWL</sequence>
<dbReference type="InterPro" id="IPR052016">
    <property type="entry name" value="Bact_Sigma-Reg"/>
</dbReference>
<dbReference type="Gene3D" id="3.60.40.10">
    <property type="entry name" value="PPM-type phosphatase domain"/>
    <property type="match status" value="1"/>
</dbReference>
<dbReference type="InterPro" id="IPR001932">
    <property type="entry name" value="PPM-type_phosphatase-like_dom"/>
</dbReference>
<feature type="domain" description="Response regulatory" evidence="3">
    <location>
        <begin position="2"/>
        <end position="119"/>
    </location>
</feature>
<protein>
    <submittedName>
        <fullName evidence="4">Phosphoserine phosphatase RsbP</fullName>
        <ecNumber evidence="4">3.1.3.3</ecNumber>
    </submittedName>
</protein>
<accession>A0A2H9T833</accession>
<feature type="coiled-coil region" evidence="2">
    <location>
        <begin position="125"/>
        <end position="152"/>
    </location>
</feature>
<keyword evidence="2" id="KW-0175">Coiled coil</keyword>
<evidence type="ECO:0000259" key="3">
    <source>
        <dbReference type="PROSITE" id="PS50110"/>
    </source>
</evidence>
<dbReference type="PANTHER" id="PTHR43156:SF2">
    <property type="entry name" value="STAGE II SPORULATION PROTEIN E"/>
    <property type="match status" value="1"/>
</dbReference>
<dbReference type="InterPro" id="IPR011006">
    <property type="entry name" value="CheY-like_superfamily"/>
</dbReference>
<dbReference type="SMART" id="SM00448">
    <property type="entry name" value="REC"/>
    <property type="match status" value="1"/>
</dbReference>
<dbReference type="InterPro" id="IPR036457">
    <property type="entry name" value="PPM-type-like_dom_sf"/>
</dbReference>
<dbReference type="GO" id="GO:0016791">
    <property type="term" value="F:phosphatase activity"/>
    <property type="evidence" value="ECO:0007669"/>
    <property type="project" value="TreeGrafter"/>
</dbReference>
<dbReference type="Pfam" id="PF00072">
    <property type="entry name" value="Response_reg"/>
    <property type="match status" value="1"/>
</dbReference>
<proteinExistence type="predicted"/>
<reference evidence="4" key="1">
    <citation type="journal article" date="2017" name="Appl. Environ. Microbiol.">
        <title>Molecular characterization of an Endozoicomonas-like organism causing infection in king scallop Pecten maximus L.</title>
        <authorList>
            <person name="Cano I."/>
            <person name="van Aerle R."/>
            <person name="Ross S."/>
            <person name="Verner-Jeffreys D.W."/>
            <person name="Paley R.K."/>
            <person name="Rimmer G."/>
            <person name="Ryder D."/>
            <person name="Hooper P."/>
            <person name="Stone D."/>
            <person name="Feist S.W."/>
        </authorList>
    </citation>
    <scope>NUCLEOTIDE SEQUENCE</scope>
</reference>
<organism evidence="4">
    <name type="scientific">invertebrate metagenome</name>
    <dbReference type="NCBI Taxonomy" id="1711999"/>
    <lineage>
        <taxon>unclassified sequences</taxon>
        <taxon>metagenomes</taxon>
        <taxon>organismal metagenomes</taxon>
    </lineage>
</organism>
<dbReference type="GO" id="GO:0000160">
    <property type="term" value="P:phosphorelay signal transduction system"/>
    <property type="evidence" value="ECO:0007669"/>
    <property type="project" value="InterPro"/>
</dbReference>
<comment type="caution">
    <text evidence="4">The sequence shown here is derived from an EMBL/GenBank/DDBJ whole genome shotgun (WGS) entry which is preliminary data.</text>
</comment>
<name>A0A2H9T833_9ZZZZ</name>
<dbReference type="SMART" id="SM00331">
    <property type="entry name" value="PP2C_SIG"/>
    <property type="match status" value="1"/>
</dbReference>
<dbReference type="EMBL" id="NSIT01000077">
    <property type="protein sequence ID" value="PJE79318.1"/>
    <property type="molecule type" value="Genomic_DNA"/>
</dbReference>